<reference evidence="3 4" key="1">
    <citation type="submission" date="2024-02" db="EMBL/GenBank/DDBJ databases">
        <authorList>
            <person name="Daric V."/>
            <person name="Darras S."/>
        </authorList>
    </citation>
    <scope>NUCLEOTIDE SEQUENCE [LARGE SCALE GENOMIC DNA]</scope>
</reference>
<dbReference type="InterPro" id="IPR035994">
    <property type="entry name" value="Nucleoside_phosphorylase_sf"/>
</dbReference>
<feature type="domain" description="Nucleoside phosphorylase" evidence="2">
    <location>
        <begin position="39"/>
        <end position="298"/>
    </location>
</feature>
<dbReference type="NCBIfam" id="TIGR01719">
    <property type="entry name" value="euk_UDPppase"/>
    <property type="match status" value="1"/>
</dbReference>
<comment type="caution">
    <text evidence="3">The sequence shown here is derived from an EMBL/GenBank/DDBJ whole genome shotgun (WGS) entry which is preliminary data.</text>
</comment>
<dbReference type="CDD" id="cd17763">
    <property type="entry name" value="UP_hUPP-like"/>
    <property type="match status" value="1"/>
</dbReference>
<evidence type="ECO:0000256" key="1">
    <source>
        <dbReference type="ARBA" id="ARBA00010456"/>
    </source>
</evidence>
<organism evidence="3 4">
    <name type="scientific">Clavelina lepadiformis</name>
    <name type="common">Light-bulb sea squirt</name>
    <name type="synonym">Ascidia lepadiformis</name>
    <dbReference type="NCBI Taxonomy" id="159417"/>
    <lineage>
        <taxon>Eukaryota</taxon>
        <taxon>Metazoa</taxon>
        <taxon>Chordata</taxon>
        <taxon>Tunicata</taxon>
        <taxon>Ascidiacea</taxon>
        <taxon>Aplousobranchia</taxon>
        <taxon>Clavelinidae</taxon>
        <taxon>Clavelina</taxon>
    </lineage>
</organism>
<dbReference type="Gene3D" id="3.40.50.1580">
    <property type="entry name" value="Nucleoside phosphorylase domain"/>
    <property type="match status" value="1"/>
</dbReference>
<gene>
    <name evidence="3" type="ORF">CVLEPA_LOCUS26463</name>
</gene>
<evidence type="ECO:0000259" key="2">
    <source>
        <dbReference type="Pfam" id="PF01048"/>
    </source>
</evidence>
<dbReference type="EMBL" id="CAWYQH010000130">
    <property type="protein sequence ID" value="CAK8693141.1"/>
    <property type="molecule type" value="Genomic_DNA"/>
</dbReference>
<evidence type="ECO:0000313" key="4">
    <source>
        <dbReference type="Proteomes" id="UP001642483"/>
    </source>
</evidence>
<name>A0ABP0GN34_CLALP</name>
<dbReference type="InterPro" id="IPR000845">
    <property type="entry name" value="Nucleoside_phosphorylase_d"/>
</dbReference>
<sequence>MNAAQRMTLNSQLDGNDFLYHIGLSTEDDLAERFSDVKFVCMGGKPERMRNFANLIYDVLGRPKNCEFDTVASGDELELKDLGKAAGRYSFFKVGPVISASHGIGAASMSVILHELLKLTHYAGCTDVTFIRVGTSGGLGIEPGTSILTEQAYTGQVEPFYTQVACGREIKYDSKAPLDVAERLRECARTLGHPAMVGSTLSTNDFFEEQGRLDGALCSYKEKDKMEFIKRCHDKFGIKNMEMESACFIAMCNRANVNCAVICVTIVNRLMGDVISTSHEELKSWEDRPQNIVAEFIRSNA</sequence>
<dbReference type="InterPro" id="IPR010059">
    <property type="entry name" value="Uridine_phosphorylase_euk"/>
</dbReference>
<keyword evidence="4" id="KW-1185">Reference proteome</keyword>
<dbReference type="SUPFAM" id="SSF53167">
    <property type="entry name" value="Purine and uridine phosphorylases"/>
    <property type="match status" value="1"/>
</dbReference>
<dbReference type="Proteomes" id="UP001642483">
    <property type="component" value="Unassembled WGS sequence"/>
</dbReference>
<accession>A0ABP0GN34</accession>
<evidence type="ECO:0000313" key="3">
    <source>
        <dbReference type="EMBL" id="CAK8693141.1"/>
    </source>
</evidence>
<dbReference type="Pfam" id="PF01048">
    <property type="entry name" value="PNP_UDP_1"/>
    <property type="match status" value="1"/>
</dbReference>
<protein>
    <recommendedName>
        <fullName evidence="2">Nucleoside phosphorylase domain-containing protein</fullName>
    </recommendedName>
</protein>
<dbReference type="PANTHER" id="PTHR43691:SF11">
    <property type="entry name" value="FI09636P-RELATED"/>
    <property type="match status" value="1"/>
</dbReference>
<dbReference type="PANTHER" id="PTHR43691">
    <property type="entry name" value="URIDINE PHOSPHORYLASE"/>
    <property type="match status" value="1"/>
</dbReference>
<proteinExistence type="inferred from homology"/>
<comment type="similarity">
    <text evidence="1">Belongs to the PNP/UDP phosphorylase family.</text>
</comment>